<proteinExistence type="predicted"/>
<name>A0AAV7JXY6_9METZ</name>
<evidence type="ECO:0000313" key="2">
    <source>
        <dbReference type="Proteomes" id="UP001165289"/>
    </source>
</evidence>
<accession>A0AAV7JXY6</accession>
<reference evidence="1 2" key="1">
    <citation type="journal article" date="2023" name="BMC Biol.">
        <title>The compact genome of the sponge Oopsacas minuta (Hexactinellida) is lacking key metazoan core genes.</title>
        <authorList>
            <person name="Santini S."/>
            <person name="Schenkelaars Q."/>
            <person name="Jourda C."/>
            <person name="Duchesne M."/>
            <person name="Belahbib H."/>
            <person name="Rocher C."/>
            <person name="Selva M."/>
            <person name="Riesgo A."/>
            <person name="Vervoort M."/>
            <person name="Leys S.P."/>
            <person name="Kodjabachian L."/>
            <person name="Le Bivic A."/>
            <person name="Borchiellini C."/>
            <person name="Claverie J.M."/>
            <person name="Renard E."/>
        </authorList>
    </citation>
    <scope>NUCLEOTIDE SEQUENCE [LARGE SCALE GENOMIC DNA]</scope>
    <source>
        <strain evidence="1">SPO-2</strain>
    </source>
</reference>
<dbReference type="EMBL" id="JAKMXF010000277">
    <property type="protein sequence ID" value="KAI6653375.1"/>
    <property type="molecule type" value="Genomic_DNA"/>
</dbReference>
<sequence>MAMFIRTTSLERRGIRIPQYRGCVYSLAMDIGESYNIYSHFINSIQTHFPEHFNDILKIISIQVPPSSYERRILTLNVLNELEFLGVYSILEANFTGLDKILRNAAGKECKDIADTFMDDLGEFSDWDSPLNSGTSSDGQIKKIECYYLRNENNGSRRIHSDEKILDYNDSCDYRDILKNCGLDVTEKNSRLFYQLWEDIDNENAKTTKIFKYLIFIMIGYIPTEREYIFMMNDTRQGNTKLLTFAILAHLVDKLNKWYYGKNIIVINLTQPLPNNYPKYEETVISNDEVFPEGFGYIHIHADNSKAMIEGLLSKEFTEKWVKSDDYLRTIKQNIQNLPNIQLITYHNPFTSSLKMEMDSAIFVANVLRPKNILMCKIRINEKQTEVVRRFYKQDLVEGNDKRILSNITYENDHIKCVPLEEQIKEICHNKNYELFVFVIASKDPVAGTFYDEMVDICCENIPQPARNQPKIFLIDAEMKQGQKHSQPKVQPETYRMCSCIKHEHWEDSIISHFRKLLDEDKHGKYELKRHLKTAQGIGLKDKIYFDDQLNTCIYLDSV</sequence>
<comment type="caution">
    <text evidence="1">The sequence shown here is derived from an EMBL/GenBank/DDBJ whole genome shotgun (WGS) entry which is preliminary data.</text>
</comment>
<protein>
    <submittedName>
        <fullName evidence="1">Uncharacterized protein</fullName>
    </submittedName>
</protein>
<dbReference type="AlphaFoldDB" id="A0AAV7JXY6"/>
<organism evidence="1 2">
    <name type="scientific">Oopsacas minuta</name>
    <dbReference type="NCBI Taxonomy" id="111878"/>
    <lineage>
        <taxon>Eukaryota</taxon>
        <taxon>Metazoa</taxon>
        <taxon>Porifera</taxon>
        <taxon>Hexactinellida</taxon>
        <taxon>Hexasterophora</taxon>
        <taxon>Lyssacinosida</taxon>
        <taxon>Leucopsacidae</taxon>
        <taxon>Oopsacas</taxon>
    </lineage>
</organism>
<keyword evidence="2" id="KW-1185">Reference proteome</keyword>
<evidence type="ECO:0000313" key="1">
    <source>
        <dbReference type="EMBL" id="KAI6653375.1"/>
    </source>
</evidence>
<gene>
    <name evidence="1" type="ORF">LOD99_3594</name>
</gene>
<dbReference type="Proteomes" id="UP001165289">
    <property type="component" value="Unassembled WGS sequence"/>
</dbReference>